<keyword evidence="6 7" id="KW-0472">Membrane</keyword>
<dbReference type="PANTHER" id="PTHR30353:SF0">
    <property type="entry name" value="TRANSMEMBRANE PROTEIN"/>
    <property type="match status" value="1"/>
</dbReference>
<evidence type="ECO:0000256" key="5">
    <source>
        <dbReference type="ARBA" id="ARBA00022989"/>
    </source>
</evidence>
<gene>
    <name evidence="9" type="ORF">ACFOZ9_05465</name>
</gene>
<dbReference type="EMBL" id="JBHSEH010000005">
    <property type="protein sequence ID" value="MFC4425653.1"/>
    <property type="molecule type" value="Genomic_DNA"/>
</dbReference>
<organism evidence="9 10">
    <name type="scientific">Deinococcus navajonensis</name>
    <dbReference type="NCBI Taxonomy" id="309884"/>
    <lineage>
        <taxon>Bacteria</taxon>
        <taxon>Thermotogati</taxon>
        <taxon>Deinococcota</taxon>
        <taxon>Deinococci</taxon>
        <taxon>Deinococcales</taxon>
        <taxon>Deinococcaceae</taxon>
        <taxon>Deinococcus</taxon>
    </lineage>
</organism>
<dbReference type="InterPro" id="IPR032818">
    <property type="entry name" value="DedA-like"/>
</dbReference>
<evidence type="ECO:0000256" key="7">
    <source>
        <dbReference type="RuleBase" id="RU367016"/>
    </source>
</evidence>
<name>A0ABV8XP94_9DEIO</name>
<feature type="transmembrane region" description="Helical" evidence="7">
    <location>
        <begin position="172"/>
        <end position="190"/>
    </location>
</feature>
<reference evidence="10" key="1">
    <citation type="journal article" date="2019" name="Int. J. Syst. Evol. Microbiol.">
        <title>The Global Catalogue of Microorganisms (GCM) 10K type strain sequencing project: providing services to taxonomists for standard genome sequencing and annotation.</title>
        <authorList>
            <consortium name="The Broad Institute Genomics Platform"/>
            <consortium name="The Broad Institute Genome Sequencing Center for Infectious Disease"/>
            <person name="Wu L."/>
            <person name="Ma J."/>
        </authorList>
    </citation>
    <scope>NUCLEOTIDE SEQUENCE [LARGE SCALE GENOMIC DNA]</scope>
    <source>
        <strain evidence="10">CCUG 56029</strain>
    </source>
</reference>
<evidence type="ECO:0000256" key="3">
    <source>
        <dbReference type="ARBA" id="ARBA00022475"/>
    </source>
</evidence>
<feature type="transmembrane region" description="Helical" evidence="7">
    <location>
        <begin position="7"/>
        <end position="32"/>
    </location>
</feature>
<evidence type="ECO:0000313" key="10">
    <source>
        <dbReference type="Proteomes" id="UP001595998"/>
    </source>
</evidence>
<keyword evidence="5 7" id="KW-1133">Transmembrane helix</keyword>
<comment type="subcellular location">
    <subcellularLocation>
        <location evidence="1 7">Cell membrane</location>
        <topology evidence="1 7">Multi-pass membrane protein</topology>
    </subcellularLocation>
</comment>
<dbReference type="PANTHER" id="PTHR30353">
    <property type="entry name" value="INNER MEMBRANE PROTEIN DEDA-RELATED"/>
    <property type="match status" value="1"/>
</dbReference>
<keyword evidence="4 7" id="KW-0812">Transmembrane</keyword>
<evidence type="ECO:0000256" key="1">
    <source>
        <dbReference type="ARBA" id="ARBA00004651"/>
    </source>
</evidence>
<dbReference type="RefSeq" id="WP_380037255.1">
    <property type="nucleotide sequence ID" value="NZ_JBHSEH010000005.1"/>
</dbReference>
<evidence type="ECO:0000259" key="8">
    <source>
        <dbReference type="Pfam" id="PF09335"/>
    </source>
</evidence>
<comment type="similarity">
    <text evidence="2 7">Belongs to the DedA family.</text>
</comment>
<keyword evidence="3 7" id="KW-1003">Cell membrane</keyword>
<proteinExistence type="inferred from homology"/>
<evidence type="ECO:0000256" key="4">
    <source>
        <dbReference type="ARBA" id="ARBA00022692"/>
    </source>
</evidence>
<evidence type="ECO:0000256" key="6">
    <source>
        <dbReference type="ARBA" id="ARBA00023136"/>
    </source>
</evidence>
<protein>
    <submittedName>
        <fullName evidence="9">DedA family protein</fullName>
    </submittedName>
</protein>
<dbReference type="Pfam" id="PF09335">
    <property type="entry name" value="VTT_dom"/>
    <property type="match status" value="1"/>
</dbReference>
<dbReference type="InterPro" id="IPR032816">
    <property type="entry name" value="VTT_dom"/>
</dbReference>
<feature type="transmembrane region" description="Helical" evidence="7">
    <location>
        <begin position="52"/>
        <end position="77"/>
    </location>
</feature>
<sequence length="199" mass="21248">MDALIHSILAFSYAGLFLIVFAETGLLLGLILPGDSLLIVAGILAASSGAGHLKLAGVMGAVVAGALLGSIVGYLIGRRFGPQVFRRERSRFFRPEYLTQAQHFFERYGALAVIAARFVPFVRTIVPTLAGVSSMSRRAFGMHSLIGAVLWGAGLPALAYLLGQRVPHLDRYVLLIVGVVLALSLVPVVLKVMQARRPA</sequence>
<comment type="caution">
    <text evidence="9">The sequence shown here is derived from an EMBL/GenBank/DDBJ whole genome shotgun (WGS) entry which is preliminary data.</text>
</comment>
<dbReference type="Proteomes" id="UP001595998">
    <property type="component" value="Unassembled WGS sequence"/>
</dbReference>
<accession>A0ABV8XP94</accession>
<evidence type="ECO:0000313" key="9">
    <source>
        <dbReference type="EMBL" id="MFC4425653.1"/>
    </source>
</evidence>
<keyword evidence="10" id="KW-1185">Reference proteome</keyword>
<feature type="domain" description="VTT" evidence="8">
    <location>
        <begin position="32"/>
        <end position="152"/>
    </location>
</feature>
<evidence type="ECO:0000256" key="2">
    <source>
        <dbReference type="ARBA" id="ARBA00010792"/>
    </source>
</evidence>
<feature type="transmembrane region" description="Helical" evidence="7">
    <location>
        <begin position="140"/>
        <end position="160"/>
    </location>
</feature>